<evidence type="ECO:0000259" key="5">
    <source>
        <dbReference type="PROSITE" id="PS51077"/>
    </source>
</evidence>
<dbReference type="InterPro" id="IPR036388">
    <property type="entry name" value="WH-like_DNA-bd_sf"/>
</dbReference>
<evidence type="ECO:0000256" key="1">
    <source>
        <dbReference type="ARBA" id="ARBA00023015"/>
    </source>
</evidence>
<accession>A0ABX7JL21</accession>
<feature type="domain" description="HTH iclR-type" evidence="5">
    <location>
        <begin position="7"/>
        <end position="68"/>
    </location>
</feature>
<dbReference type="Proteomes" id="UP000663629">
    <property type="component" value="Chromosome 2"/>
</dbReference>
<dbReference type="InterPro" id="IPR029016">
    <property type="entry name" value="GAF-like_dom_sf"/>
</dbReference>
<dbReference type="RefSeq" id="WP_205295899.1">
    <property type="nucleotide sequence ID" value="NZ_CP070371.1"/>
</dbReference>
<keyword evidence="1" id="KW-0805">Transcription regulation</keyword>
<evidence type="ECO:0000256" key="3">
    <source>
        <dbReference type="ARBA" id="ARBA00023163"/>
    </source>
</evidence>
<evidence type="ECO:0000256" key="2">
    <source>
        <dbReference type="ARBA" id="ARBA00023125"/>
    </source>
</evidence>
<dbReference type="PROSITE" id="PS51078">
    <property type="entry name" value="ICLR_ED"/>
    <property type="match status" value="1"/>
</dbReference>
<feature type="region of interest" description="Disordered" evidence="4">
    <location>
        <begin position="262"/>
        <end position="286"/>
    </location>
</feature>
<feature type="domain" description="IclR-ED" evidence="6">
    <location>
        <begin position="69"/>
        <end position="258"/>
    </location>
</feature>
<dbReference type="Gene3D" id="3.30.450.40">
    <property type="match status" value="1"/>
</dbReference>
<gene>
    <name evidence="7" type="ORF">JWJ88_18465</name>
</gene>
<evidence type="ECO:0000259" key="6">
    <source>
        <dbReference type="PROSITE" id="PS51078"/>
    </source>
</evidence>
<dbReference type="InterPro" id="IPR050707">
    <property type="entry name" value="HTH_MetabolicPath_Reg"/>
</dbReference>
<reference evidence="7 8" key="1">
    <citation type="submission" date="2021-02" db="EMBL/GenBank/DDBJ databases">
        <title>Paracoccus methylovroum sp.nov., a new methanol and methylamine utilizing methylotrophic denitrifer.</title>
        <authorList>
            <person name="Timsy T."/>
            <person name="Behrendt U."/>
            <person name="Ulrich A."/>
            <person name="Spanner T."/>
            <person name="Foesel B.U."/>
            <person name="Horn M.A."/>
            <person name="Kolb S."/>
        </authorList>
    </citation>
    <scope>NUCLEOTIDE SEQUENCE [LARGE SCALE GENOMIC DNA]</scope>
    <source>
        <strain evidence="7 8">H4-D09</strain>
    </source>
</reference>
<evidence type="ECO:0000313" key="7">
    <source>
        <dbReference type="EMBL" id="QRZ14933.1"/>
    </source>
</evidence>
<dbReference type="SUPFAM" id="SSF46785">
    <property type="entry name" value="Winged helix' DNA-binding domain"/>
    <property type="match status" value="1"/>
</dbReference>
<proteinExistence type="predicted"/>
<dbReference type="SMART" id="SM00346">
    <property type="entry name" value="HTH_ICLR"/>
    <property type="match status" value="1"/>
</dbReference>
<sequence length="286" mass="31425">MASFEPVRAIVRGLQILRVVSEHGPIATMDIAKQVKLPQPTVVRILETLVSAGYIYRLERSTLFGVTARTLTLSKGFAATSRLVQLATPLIEDLRTEIGWPSNLATYEQGAMSIAYTNRSEHGMSISSRLGARIPVLATGVGLVYLAHLPREELVLRLAELKRSDSRWDSNPEMLVGLDERLGKIREQGYATAEPSYLSEIYHSQIWAIAVPVLVGDRVVAGLSSLMLRSAGEPDHIVMQVLPPLQRTARAIALRLAEDSGLNDPVAEGDAHRSVKRRKNKDDSSD</sequence>
<dbReference type="PROSITE" id="PS51077">
    <property type="entry name" value="HTH_ICLR"/>
    <property type="match status" value="1"/>
</dbReference>
<dbReference type="PANTHER" id="PTHR30136:SF23">
    <property type="entry name" value="DNA-BINDING TRANSCRIPTIONAL ACTIVATOR MHPR"/>
    <property type="match status" value="1"/>
</dbReference>
<evidence type="ECO:0000313" key="8">
    <source>
        <dbReference type="Proteomes" id="UP000663629"/>
    </source>
</evidence>
<dbReference type="Pfam" id="PF01614">
    <property type="entry name" value="IclR_C"/>
    <property type="match status" value="1"/>
</dbReference>
<dbReference type="EMBL" id="CP070371">
    <property type="protein sequence ID" value="QRZ14933.1"/>
    <property type="molecule type" value="Genomic_DNA"/>
</dbReference>
<dbReference type="InterPro" id="IPR005471">
    <property type="entry name" value="Tscrpt_reg_IclR_N"/>
</dbReference>
<keyword evidence="3" id="KW-0804">Transcription</keyword>
<dbReference type="InterPro" id="IPR036390">
    <property type="entry name" value="WH_DNA-bd_sf"/>
</dbReference>
<evidence type="ECO:0000256" key="4">
    <source>
        <dbReference type="SAM" id="MobiDB-lite"/>
    </source>
</evidence>
<dbReference type="SUPFAM" id="SSF55781">
    <property type="entry name" value="GAF domain-like"/>
    <property type="match status" value="1"/>
</dbReference>
<keyword evidence="2" id="KW-0238">DNA-binding</keyword>
<dbReference type="Gene3D" id="1.10.10.10">
    <property type="entry name" value="Winged helix-like DNA-binding domain superfamily/Winged helix DNA-binding domain"/>
    <property type="match status" value="1"/>
</dbReference>
<keyword evidence="8" id="KW-1185">Reference proteome</keyword>
<name>A0ABX7JL21_9RHOB</name>
<protein>
    <submittedName>
        <fullName evidence="7">Helix-turn-helix domain-containing protein</fullName>
    </submittedName>
</protein>
<dbReference type="InterPro" id="IPR014757">
    <property type="entry name" value="Tscrpt_reg_IclR_C"/>
</dbReference>
<organism evidence="7 8">
    <name type="scientific">Paracoccus methylovorus</name>
    <dbReference type="NCBI Taxonomy" id="2812658"/>
    <lineage>
        <taxon>Bacteria</taxon>
        <taxon>Pseudomonadati</taxon>
        <taxon>Pseudomonadota</taxon>
        <taxon>Alphaproteobacteria</taxon>
        <taxon>Rhodobacterales</taxon>
        <taxon>Paracoccaceae</taxon>
        <taxon>Paracoccus</taxon>
    </lineage>
</organism>
<dbReference type="Pfam" id="PF09339">
    <property type="entry name" value="HTH_IclR"/>
    <property type="match status" value="1"/>
</dbReference>
<dbReference type="PANTHER" id="PTHR30136">
    <property type="entry name" value="HELIX-TURN-HELIX TRANSCRIPTIONAL REGULATOR, ICLR FAMILY"/>
    <property type="match status" value="1"/>
</dbReference>